<evidence type="ECO:0000313" key="4">
    <source>
        <dbReference type="Proteomes" id="UP001595907"/>
    </source>
</evidence>
<dbReference type="Gene3D" id="3.90.226.10">
    <property type="entry name" value="2-enoyl-CoA Hydratase, Chain A, domain 1"/>
    <property type="match status" value="1"/>
</dbReference>
<dbReference type="PRINTS" id="PR00127">
    <property type="entry name" value="CLPPROTEASEP"/>
</dbReference>
<evidence type="ECO:0000256" key="1">
    <source>
        <dbReference type="ARBA" id="ARBA00008683"/>
    </source>
</evidence>
<dbReference type="InterPro" id="IPR029045">
    <property type="entry name" value="ClpP/crotonase-like_dom_sf"/>
</dbReference>
<feature type="domain" description="Peptidase S49" evidence="2">
    <location>
        <begin position="147"/>
        <end position="300"/>
    </location>
</feature>
<dbReference type="InterPro" id="IPR001907">
    <property type="entry name" value="ClpP"/>
</dbReference>
<sequence>MSFHTASALLRGAFLIERQYAASQLPLVLSMIRGNMEEHQPVALTSRQQTPKRVLVKSAAANKVTNVFVLNPYQSPERLPYDSIAMVNIIGPVLKYGDICSYGTNQINDLIQRLSLSDRVVGIILNIDSPGGQADGTGMLYDTIRAANKTKPVVSLIQDGMAASAGYWIAAGGREIYCTQATDMFGSIGAYTTLYDFTEYFANEGIKIFEIYAPQSPDKNKDYYDALAGNDAAIKNKLAFLVDQFKASVTASRGPRLKAKGDEPFTGKMYNAKEAKSMGLIDGIKPLSGVVDRITQLINLKQ</sequence>
<dbReference type="PANTHER" id="PTHR42987">
    <property type="entry name" value="PEPTIDASE S49"/>
    <property type="match status" value="1"/>
</dbReference>
<dbReference type="Pfam" id="PF01343">
    <property type="entry name" value="Peptidase_S49"/>
    <property type="match status" value="1"/>
</dbReference>
<dbReference type="InterPro" id="IPR002142">
    <property type="entry name" value="Peptidase_S49"/>
</dbReference>
<accession>A0ABV8QNS9</accession>
<keyword evidence="4" id="KW-1185">Reference proteome</keyword>
<dbReference type="EMBL" id="JBHSCZ010000001">
    <property type="protein sequence ID" value="MFC4261936.1"/>
    <property type="molecule type" value="Genomic_DNA"/>
</dbReference>
<protein>
    <submittedName>
        <fullName evidence="3">S49 family peptidase</fullName>
    </submittedName>
</protein>
<organism evidence="3 4">
    <name type="scientific">Ferruginibacter yonginensis</name>
    <dbReference type="NCBI Taxonomy" id="1310416"/>
    <lineage>
        <taxon>Bacteria</taxon>
        <taxon>Pseudomonadati</taxon>
        <taxon>Bacteroidota</taxon>
        <taxon>Chitinophagia</taxon>
        <taxon>Chitinophagales</taxon>
        <taxon>Chitinophagaceae</taxon>
        <taxon>Ferruginibacter</taxon>
    </lineage>
</organism>
<proteinExistence type="inferred from homology"/>
<evidence type="ECO:0000313" key="3">
    <source>
        <dbReference type="EMBL" id="MFC4261936.1"/>
    </source>
</evidence>
<comment type="caution">
    <text evidence="3">The sequence shown here is derived from an EMBL/GenBank/DDBJ whole genome shotgun (WGS) entry which is preliminary data.</text>
</comment>
<dbReference type="SUPFAM" id="SSF52096">
    <property type="entry name" value="ClpP/crotonase"/>
    <property type="match status" value="1"/>
</dbReference>
<dbReference type="PANTHER" id="PTHR42987:SF4">
    <property type="entry name" value="PROTEASE SOHB-RELATED"/>
    <property type="match status" value="1"/>
</dbReference>
<comment type="similarity">
    <text evidence="1">Belongs to the peptidase S49 family.</text>
</comment>
<gene>
    <name evidence="3" type="ORF">ACFOWM_03535</name>
</gene>
<evidence type="ECO:0000259" key="2">
    <source>
        <dbReference type="Pfam" id="PF01343"/>
    </source>
</evidence>
<dbReference type="Proteomes" id="UP001595907">
    <property type="component" value="Unassembled WGS sequence"/>
</dbReference>
<name>A0ABV8QNS9_9BACT</name>
<reference evidence="4" key="1">
    <citation type="journal article" date="2019" name="Int. J. Syst. Evol. Microbiol.">
        <title>The Global Catalogue of Microorganisms (GCM) 10K type strain sequencing project: providing services to taxonomists for standard genome sequencing and annotation.</title>
        <authorList>
            <consortium name="The Broad Institute Genomics Platform"/>
            <consortium name="The Broad Institute Genome Sequencing Center for Infectious Disease"/>
            <person name="Wu L."/>
            <person name="Ma J."/>
        </authorList>
    </citation>
    <scope>NUCLEOTIDE SEQUENCE [LARGE SCALE GENOMIC DNA]</scope>
    <source>
        <strain evidence="4">CECT 8289</strain>
    </source>
</reference>
<dbReference type="RefSeq" id="WP_379707138.1">
    <property type="nucleotide sequence ID" value="NZ_JBHSCZ010000001.1"/>
</dbReference>